<protein>
    <recommendedName>
        <fullName evidence="1">FBD domain-containing protein</fullName>
    </recommendedName>
</protein>
<dbReference type="Pfam" id="PF24758">
    <property type="entry name" value="LRR_At5g56370"/>
    <property type="match status" value="1"/>
</dbReference>
<dbReference type="InterPro" id="IPR055411">
    <property type="entry name" value="LRR_FXL15/At3g58940/PEG3-like"/>
</dbReference>
<dbReference type="Pfam" id="PF08387">
    <property type="entry name" value="FBD"/>
    <property type="match status" value="1"/>
</dbReference>
<dbReference type="SMART" id="SM00579">
    <property type="entry name" value="FBD"/>
    <property type="match status" value="1"/>
</dbReference>
<dbReference type="Gramene" id="TuG1812G0100004854.01.T01">
    <property type="protein sequence ID" value="TuG1812G0100004854.01.T01"/>
    <property type="gene ID" value="TuG1812G0100004854.01"/>
</dbReference>
<accession>A0A8R7P8I1</accession>
<dbReference type="InterPro" id="IPR055302">
    <property type="entry name" value="F-box_dom-containing"/>
</dbReference>
<reference evidence="2" key="3">
    <citation type="submission" date="2022-06" db="UniProtKB">
        <authorList>
            <consortium name="EnsemblPlants"/>
        </authorList>
    </citation>
    <scope>IDENTIFICATION</scope>
</reference>
<evidence type="ECO:0000313" key="3">
    <source>
        <dbReference type="Proteomes" id="UP000015106"/>
    </source>
</evidence>
<evidence type="ECO:0000259" key="1">
    <source>
        <dbReference type="SMART" id="SM00579"/>
    </source>
</evidence>
<dbReference type="AlphaFoldDB" id="A0A8R7P8I1"/>
<reference evidence="2" key="2">
    <citation type="submission" date="2018-03" db="EMBL/GenBank/DDBJ databases">
        <title>The Triticum urartu genome reveals the dynamic nature of wheat genome evolution.</title>
        <authorList>
            <person name="Ling H."/>
            <person name="Ma B."/>
            <person name="Shi X."/>
            <person name="Liu H."/>
            <person name="Dong L."/>
            <person name="Sun H."/>
            <person name="Cao Y."/>
            <person name="Gao Q."/>
            <person name="Zheng S."/>
            <person name="Li Y."/>
            <person name="Yu Y."/>
            <person name="Du H."/>
            <person name="Qi M."/>
            <person name="Li Y."/>
            <person name="Yu H."/>
            <person name="Cui Y."/>
            <person name="Wang N."/>
            <person name="Chen C."/>
            <person name="Wu H."/>
            <person name="Zhao Y."/>
            <person name="Zhang J."/>
            <person name="Li Y."/>
            <person name="Zhou W."/>
            <person name="Zhang B."/>
            <person name="Hu W."/>
            <person name="Eijk M."/>
            <person name="Tang J."/>
            <person name="Witsenboer H."/>
            <person name="Zhao S."/>
            <person name="Li Z."/>
            <person name="Zhang A."/>
            <person name="Wang D."/>
            <person name="Liang C."/>
        </authorList>
    </citation>
    <scope>NUCLEOTIDE SEQUENCE [LARGE SCALE GENOMIC DNA]</scope>
    <source>
        <strain evidence="2">cv. G1812</strain>
    </source>
</reference>
<dbReference type="EnsemblPlants" id="TuG1812G0100004854.01.T01">
    <property type="protein sequence ID" value="TuG1812G0100004854.01.T01"/>
    <property type="gene ID" value="TuG1812G0100004854.01"/>
</dbReference>
<proteinExistence type="predicted"/>
<name>A0A8R7P8I1_TRIUA</name>
<evidence type="ECO:0000313" key="2">
    <source>
        <dbReference type="EnsemblPlants" id="TuG1812G0100004854.01.T01"/>
    </source>
</evidence>
<reference evidence="3" key="1">
    <citation type="journal article" date="2013" name="Nature">
        <title>Draft genome of the wheat A-genome progenitor Triticum urartu.</title>
        <authorList>
            <person name="Ling H.Q."/>
            <person name="Zhao S."/>
            <person name="Liu D."/>
            <person name="Wang J."/>
            <person name="Sun H."/>
            <person name="Zhang C."/>
            <person name="Fan H."/>
            <person name="Li D."/>
            <person name="Dong L."/>
            <person name="Tao Y."/>
            <person name="Gao C."/>
            <person name="Wu H."/>
            <person name="Li Y."/>
            <person name="Cui Y."/>
            <person name="Guo X."/>
            <person name="Zheng S."/>
            <person name="Wang B."/>
            <person name="Yu K."/>
            <person name="Liang Q."/>
            <person name="Yang W."/>
            <person name="Lou X."/>
            <person name="Chen J."/>
            <person name="Feng M."/>
            <person name="Jian J."/>
            <person name="Zhang X."/>
            <person name="Luo G."/>
            <person name="Jiang Y."/>
            <person name="Liu J."/>
            <person name="Wang Z."/>
            <person name="Sha Y."/>
            <person name="Zhang B."/>
            <person name="Wu H."/>
            <person name="Tang D."/>
            <person name="Shen Q."/>
            <person name="Xue P."/>
            <person name="Zou S."/>
            <person name="Wang X."/>
            <person name="Liu X."/>
            <person name="Wang F."/>
            <person name="Yang Y."/>
            <person name="An X."/>
            <person name="Dong Z."/>
            <person name="Zhang K."/>
            <person name="Zhang X."/>
            <person name="Luo M.C."/>
            <person name="Dvorak J."/>
            <person name="Tong Y."/>
            <person name="Wang J."/>
            <person name="Yang H."/>
            <person name="Li Z."/>
            <person name="Wang D."/>
            <person name="Zhang A."/>
            <person name="Wang J."/>
        </authorList>
    </citation>
    <scope>NUCLEOTIDE SEQUENCE</scope>
    <source>
        <strain evidence="3">cv. G1812</strain>
    </source>
</reference>
<dbReference type="InterPro" id="IPR006566">
    <property type="entry name" value="FBD"/>
</dbReference>
<dbReference type="PANTHER" id="PTHR32141:SF182">
    <property type="entry name" value="F-BOX DOMAIN-CONTAINING PROTEIN"/>
    <property type="match status" value="1"/>
</dbReference>
<sequence>MPTVKVLAIEYDGPNLDTLIGLLKCFPCLERLYVIFNARSRMKIESVQKYGPLDPIECLESYLKRVVLEGYSGDKPNVEFAKFFVLNAKVLEEMKFGSIHSRDREWKSNQHMWLLVDSRASRDARFEFTSHYCRHNGLGNSHTHDLPMANPFKCFDAACRVGAECLFLEKSCSTWMLMQSREDQGRTPGGRSTVHLFRVSPPWTQRHANSELFCTETRVQEYPTAVLFLLPNLMWWFSTWV</sequence>
<organism evidence="2 3">
    <name type="scientific">Triticum urartu</name>
    <name type="common">Red wild einkorn</name>
    <name type="synonym">Crithodium urartu</name>
    <dbReference type="NCBI Taxonomy" id="4572"/>
    <lineage>
        <taxon>Eukaryota</taxon>
        <taxon>Viridiplantae</taxon>
        <taxon>Streptophyta</taxon>
        <taxon>Embryophyta</taxon>
        <taxon>Tracheophyta</taxon>
        <taxon>Spermatophyta</taxon>
        <taxon>Magnoliopsida</taxon>
        <taxon>Liliopsida</taxon>
        <taxon>Poales</taxon>
        <taxon>Poaceae</taxon>
        <taxon>BOP clade</taxon>
        <taxon>Pooideae</taxon>
        <taxon>Triticodae</taxon>
        <taxon>Triticeae</taxon>
        <taxon>Triticinae</taxon>
        <taxon>Triticum</taxon>
    </lineage>
</organism>
<dbReference type="Proteomes" id="UP000015106">
    <property type="component" value="Chromosome 1"/>
</dbReference>
<keyword evidence="3" id="KW-1185">Reference proteome</keyword>
<dbReference type="PANTHER" id="PTHR32141">
    <property type="match status" value="1"/>
</dbReference>
<feature type="domain" description="FBD" evidence="1">
    <location>
        <begin position="57"/>
        <end position="129"/>
    </location>
</feature>